<evidence type="ECO:0000313" key="1">
    <source>
        <dbReference type="EMBL" id="KKL84436.1"/>
    </source>
</evidence>
<organism evidence="1">
    <name type="scientific">marine sediment metagenome</name>
    <dbReference type="NCBI Taxonomy" id="412755"/>
    <lineage>
        <taxon>unclassified sequences</taxon>
        <taxon>metagenomes</taxon>
        <taxon>ecological metagenomes</taxon>
    </lineage>
</organism>
<name>A0A0F9G1W1_9ZZZZ</name>
<reference evidence="1" key="1">
    <citation type="journal article" date="2015" name="Nature">
        <title>Complex archaea that bridge the gap between prokaryotes and eukaryotes.</title>
        <authorList>
            <person name="Spang A."/>
            <person name="Saw J.H."/>
            <person name="Jorgensen S.L."/>
            <person name="Zaremba-Niedzwiedzka K."/>
            <person name="Martijn J."/>
            <person name="Lind A.E."/>
            <person name="van Eijk R."/>
            <person name="Schleper C."/>
            <person name="Guy L."/>
            <person name="Ettema T.J."/>
        </authorList>
    </citation>
    <scope>NUCLEOTIDE SEQUENCE</scope>
</reference>
<dbReference type="EMBL" id="LAZR01021696">
    <property type="protein sequence ID" value="KKL84436.1"/>
    <property type="molecule type" value="Genomic_DNA"/>
</dbReference>
<proteinExistence type="predicted"/>
<dbReference type="AlphaFoldDB" id="A0A0F9G1W1"/>
<protein>
    <submittedName>
        <fullName evidence="1">Uncharacterized protein</fullName>
    </submittedName>
</protein>
<accession>A0A0F9G1W1</accession>
<sequence>MAKNYRFGLGALYEALQRALERSDSAAETKEHIQLALVEGIFAIAERLEAIIEEMTMRGVKR</sequence>
<comment type="caution">
    <text evidence="1">The sequence shown here is derived from an EMBL/GenBank/DDBJ whole genome shotgun (WGS) entry which is preliminary data.</text>
</comment>
<gene>
    <name evidence="1" type="ORF">LCGC14_1964710</name>
</gene>